<dbReference type="NCBIfam" id="TIGR01932">
    <property type="entry name" value="hflC"/>
    <property type="match status" value="2"/>
</dbReference>
<reference evidence="8 9" key="1">
    <citation type="journal article" date="2012" name="J. Bacteriol.">
        <title>Genome Sequence of Idiomarina xiamenensis Type Strain 10-D-4.</title>
        <authorList>
            <person name="Lai Q."/>
            <person name="Wang L."/>
            <person name="Wang W."/>
            <person name="Shao Z."/>
        </authorList>
    </citation>
    <scope>NUCLEOTIDE SEQUENCE [LARGE SCALE GENOMIC DNA]</scope>
    <source>
        <strain evidence="8 9">10-D-4</strain>
    </source>
</reference>
<evidence type="ECO:0000256" key="2">
    <source>
        <dbReference type="ARBA" id="ARBA00007862"/>
    </source>
</evidence>
<dbReference type="Pfam" id="PF01145">
    <property type="entry name" value="Band_7"/>
    <property type="match status" value="1"/>
</dbReference>
<dbReference type="PIRSF" id="PIRSF005651">
    <property type="entry name" value="HflC"/>
    <property type="match status" value="1"/>
</dbReference>
<comment type="subcellular location">
    <subcellularLocation>
        <location evidence="1">Membrane</location>
        <topology evidence="1">Single-pass membrane protein</topology>
    </subcellularLocation>
</comment>
<dbReference type="PANTHER" id="PTHR42911:SF1">
    <property type="entry name" value="MODULATOR OF FTSH PROTEASE HFLC"/>
    <property type="match status" value="1"/>
</dbReference>
<comment type="caution">
    <text evidence="8">The sequence shown here is derived from an EMBL/GenBank/DDBJ whole genome shotgun (WGS) entry which is preliminary data.</text>
</comment>
<evidence type="ECO:0000256" key="3">
    <source>
        <dbReference type="ARBA" id="ARBA00022692"/>
    </source>
</evidence>
<gene>
    <name evidence="8" type="ORF">A10D4_10751</name>
</gene>
<sequence>MKNLIAAVVVLLIILGFSSLFVVKEGERAIVVQFGKVERDADSGEARVFGPGLHFKLPFIEQVRRLDARIKTLDGDPDRFVTSEKKDLIVDTYVKWRINDFATYYLSTNGGNQLQAEALLTRRINSGLRSEFGNRTITDIVSGERDELMRDALISGAESARELGIEVLDVRVMQINLPNEVSQSIYQRMRAERRAVATEHRSQGREQAEIIRADVDARVTVMLADARRQARDLRGQGDADAAKIYADSYNQDPEFFAFIRSMEAYKKSFDGNNDVLVLQPNSDFFRFLRDMQGQASN</sequence>
<name>K2JDS5_9GAMM</name>
<dbReference type="Gene3D" id="3.30.479.30">
    <property type="entry name" value="Band 7 domain"/>
    <property type="match status" value="1"/>
</dbReference>
<dbReference type="SUPFAM" id="SSF117892">
    <property type="entry name" value="Band 7/SPFH domain"/>
    <property type="match status" value="1"/>
</dbReference>
<dbReference type="InterPro" id="IPR036013">
    <property type="entry name" value="Band_7/SPFH_dom_sf"/>
</dbReference>
<dbReference type="EMBL" id="AMRG01000013">
    <property type="protein sequence ID" value="EKE81551.1"/>
    <property type="molecule type" value="Genomic_DNA"/>
</dbReference>
<dbReference type="InterPro" id="IPR010200">
    <property type="entry name" value="HflC"/>
</dbReference>
<dbReference type="PANTHER" id="PTHR42911">
    <property type="entry name" value="MODULATOR OF FTSH PROTEASE HFLC"/>
    <property type="match status" value="1"/>
</dbReference>
<keyword evidence="3" id="KW-0812">Transmembrane</keyword>
<dbReference type="Proteomes" id="UP000014115">
    <property type="component" value="Unassembled WGS sequence"/>
</dbReference>
<organism evidence="8 9">
    <name type="scientific">Idiomarina xiamenensis 10-D-4</name>
    <dbReference type="NCBI Taxonomy" id="740709"/>
    <lineage>
        <taxon>Bacteria</taxon>
        <taxon>Pseudomonadati</taxon>
        <taxon>Pseudomonadota</taxon>
        <taxon>Gammaproteobacteria</taxon>
        <taxon>Alteromonadales</taxon>
        <taxon>Idiomarinaceae</taxon>
        <taxon>Idiomarina</taxon>
    </lineage>
</organism>
<dbReference type="eggNOG" id="COG0330">
    <property type="taxonomic scope" value="Bacteria"/>
</dbReference>
<dbReference type="STRING" id="740709.A10D4_10751"/>
<dbReference type="OrthoDB" id="9812991at2"/>
<accession>K2JDS5</accession>
<proteinExistence type="inferred from homology"/>
<keyword evidence="8" id="KW-0645">Protease</keyword>
<keyword evidence="4" id="KW-1133">Transmembrane helix</keyword>
<evidence type="ECO:0000256" key="4">
    <source>
        <dbReference type="ARBA" id="ARBA00022989"/>
    </source>
</evidence>
<dbReference type="GO" id="GO:0016020">
    <property type="term" value="C:membrane"/>
    <property type="evidence" value="ECO:0007669"/>
    <property type="project" value="UniProtKB-SubCell"/>
</dbReference>
<evidence type="ECO:0000256" key="1">
    <source>
        <dbReference type="ARBA" id="ARBA00004167"/>
    </source>
</evidence>
<dbReference type="GO" id="GO:0006508">
    <property type="term" value="P:proteolysis"/>
    <property type="evidence" value="ECO:0007669"/>
    <property type="project" value="UniProtKB-KW"/>
</dbReference>
<comment type="similarity">
    <text evidence="2 6">Belongs to the band 7/mec-2 family. HflC subfamily.</text>
</comment>
<dbReference type="CDD" id="cd03405">
    <property type="entry name" value="SPFH_HflC"/>
    <property type="match status" value="1"/>
</dbReference>
<keyword evidence="9" id="KW-1185">Reference proteome</keyword>
<evidence type="ECO:0000313" key="9">
    <source>
        <dbReference type="Proteomes" id="UP000014115"/>
    </source>
</evidence>
<feature type="domain" description="Band 7" evidence="7">
    <location>
        <begin position="18"/>
        <end position="189"/>
    </location>
</feature>
<dbReference type="PATRIC" id="fig|740709.3.peg.2173"/>
<dbReference type="AlphaFoldDB" id="K2JDS5"/>
<dbReference type="InterPro" id="IPR001107">
    <property type="entry name" value="Band_7"/>
</dbReference>
<dbReference type="RefSeq" id="WP_008489487.1">
    <property type="nucleotide sequence ID" value="NZ_AMRG01000013.1"/>
</dbReference>
<evidence type="ECO:0000313" key="8">
    <source>
        <dbReference type="EMBL" id="EKE81551.1"/>
    </source>
</evidence>
<keyword evidence="8" id="KW-0378">Hydrolase</keyword>
<evidence type="ECO:0000259" key="7">
    <source>
        <dbReference type="SMART" id="SM00244"/>
    </source>
</evidence>
<evidence type="ECO:0000256" key="6">
    <source>
        <dbReference type="PIRNR" id="PIRNR005651"/>
    </source>
</evidence>
<comment type="function">
    <text evidence="6">HflC and HflK could regulate a protease.</text>
</comment>
<dbReference type="SMART" id="SM00244">
    <property type="entry name" value="PHB"/>
    <property type="match status" value="1"/>
</dbReference>
<evidence type="ECO:0000256" key="5">
    <source>
        <dbReference type="ARBA" id="ARBA00023136"/>
    </source>
</evidence>
<protein>
    <recommendedName>
        <fullName evidence="6">Protein HflC</fullName>
    </recommendedName>
</protein>
<dbReference type="GO" id="GO:0008233">
    <property type="term" value="F:peptidase activity"/>
    <property type="evidence" value="ECO:0007669"/>
    <property type="project" value="UniProtKB-KW"/>
</dbReference>
<keyword evidence="5" id="KW-0472">Membrane</keyword>